<feature type="region of interest" description="Disordered" evidence="1">
    <location>
        <begin position="47"/>
        <end position="94"/>
    </location>
</feature>
<reference evidence="3 4" key="1">
    <citation type="journal article" date="2018" name="Front. Microbiol.">
        <title>Prospects for Fungal Bioremediation of Acidic Radioactive Waste Sites: Characterization and Genome Sequence of Rhodotorula taiwanensis MD1149.</title>
        <authorList>
            <person name="Tkavc R."/>
            <person name="Matrosova V.Y."/>
            <person name="Grichenko O.E."/>
            <person name="Gostincar C."/>
            <person name="Volpe R.P."/>
            <person name="Klimenkova P."/>
            <person name="Gaidamakova E.K."/>
            <person name="Zhou C.E."/>
            <person name="Stewart B.J."/>
            <person name="Lyman M.G."/>
            <person name="Malfatti S.A."/>
            <person name="Rubinfeld B."/>
            <person name="Courtot M."/>
            <person name="Singh J."/>
            <person name="Dalgard C.L."/>
            <person name="Hamilton T."/>
            <person name="Frey K.G."/>
            <person name="Gunde-Cimerman N."/>
            <person name="Dugan L."/>
            <person name="Daly M.J."/>
        </authorList>
    </citation>
    <scope>NUCLEOTIDE SEQUENCE [LARGE SCALE GENOMIC DNA]</scope>
    <source>
        <strain evidence="3 4">MD1149</strain>
    </source>
</reference>
<organism evidence="3 4">
    <name type="scientific">Rhodotorula taiwanensis</name>
    <dbReference type="NCBI Taxonomy" id="741276"/>
    <lineage>
        <taxon>Eukaryota</taxon>
        <taxon>Fungi</taxon>
        <taxon>Dikarya</taxon>
        <taxon>Basidiomycota</taxon>
        <taxon>Pucciniomycotina</taxon>
        <taxon>Microbotryomycetes</taxon>
        <taxon>Sporidiobolales</taxon>
        <taxon>Sporidiobolaceae</taxon>
        <taxon>Rhodotorula</taxon>
    </lineage>
</organism>
<dbReference type="SUPFAM" id="SSF69065">
    <property type="entry name" value="RNase III domain-like"/>
    <property type="match status" value="1"/>
</dbReference>
<comment type="caution">
    <text evidence="3">The sequence shown here is derived from an EMBL/GenBank/DDBJ whole genome shotgun (WGS) entry which is preliminary data.</text>
</comment>
<dbReference type="CDD" id="cd00593">
    <property type="entry name" value="RIBOc"/>
    <property type="match status" value="1"/>
</dbReference>
<dbReference type="STRING" id="741276.A0A2S5B4H8"/>
<proteinExistence type="predicted"/>
<dbReference type="GO" id="GO:0032543">
    <property type="term" value="P:mitochondrial translation"/>
    <property type="evidence" value="ECO:0007669"/>
    <property type="project" value="InterPro"/>
</dbReference>
<accession>A0A2S5B4H8</accession>
<dbReference type="SMART" id="SM00535">
    <property type="entry name" value="RIBOc"/>
    <property type="match status" value="1"/>
</dbReference>
<dbReference type="InterPro" id="IPR040030">
    <property type="entry name" value="Ribosomal_mL57"/>
</dbReference>
<dbReference type="Gene3D" id="1.10.1520.10">
    <property type="entry name" value="Ribonuclease III domain"/>
    <property type="match status" value="1"/>
</dbReference>
<dbReference type="Proteomes" id="UP000237144">
    <property type="component" value="Unassembled WGS sequence"/>
</dbReference>
<dbReference type="AlphaFoldDB" id="A0A2S5B4H8"/>
<dbReference type="EMBL" id="PJQD01000075">
    <property type="protein sequence ID" value="POY71645.1"/>
    <property type="molecule type" value="Genomic_DNA"/>
</dbReference>
<evidence type="ECO:0000313" key="3">
    <source>
        <dbReference type="EMBL" id="POY71645.1"/>
    </source>
</evidence>
<evidence type="ECO:0000256" key="1">
    <source>
        <dbReference type="SAM" id="MobiDB-lite"/>
    </source>
</evidence>
<dbReference type="GO" id="GO:0006396">
    <property type="term" value="P:RNA processing"/>
    <property type="evidence" value="ECO:0007669"/>
    <property type="project" value="InterPro"/>
</dbReference>
<evidence type="ECO:0000313" key="4">
    <source>
        <dbReference type="Proteomes" id="UP000237144"/>
    </source>
</evidence>
<dbReference type="InterPro" id="IPR000999">
    <property type="entry name" value="RNase_III_dom"/>
</dbReference>
<sequence length="305" mass="32454">MPVARTSSAAVSAVRAFARSVRPQPGPAAACCSASVASTSRALSGSARPHAAADLSTSQTRFTGTPLSSSGSPGAPGTSPQSRYPPGSGTHLYAPSAESQRAYLESLLDAAGEMPNRHLVDEQIAEKTLTHKSGVDKTAVYGRKMKRSEVHAVEREQAQERRGGHNEKFAFVGRRLLRLHLTQHLFSRLSSSNPALLSTVLTSPSQLPLSIESILDTKTLGASVGKAWRLEEALRWREVRGQDGEMTGLWKCRGSAVEGVVGMVFTTQGIDATNRVFERLVLPHLALPITLERALAASTPSAVPA</sequence>
<dbReference type="PANTHER" id="PTHR28160:SF1">
    <property type="entry name" value="LARGE RIBOSOMAL SUBUNIT PROTEIN ML57"/>
    <property type="match status" value="1"/>
</dbReference>
<dbReference type="InterPro" id="IPR036389">
    <property type="entry name" value="RNase_III_sf"/>
</dbReference>
<protein>
    <recommendedName>
        <fullName evidence="2">RNase III domain-containing protein</fullName>
    </recommendedName>
</protein>
<keyword evidence="4" id="KW-1185">Reference proteome</keyword>
<evidence type="ECO:0000259" key="2">
    <source>
        <dbReference type="PROSITE" id="PS50142"/>
    </source>
</evidence>
<gene>
    <name evidence="3" type="ORF">BMF94_5340</name>
</gene>
<dbReference type="OrthoDB" id="2281895at2759"/>
<dbReference type="GO" id="GO:0004525">
    <property type="term" value="F:ribonuclease III activity"/>
    <property type="evidence" value="ECO:0007669"/>
    <property type="project" value="InterPro"/>
</dbReference>
<feature type="domain" description="RNase III" evidence="2">
    <location>
        <begin position="104"/>
        <end position="198"/>
    </location>
</feature>
<dbReference type="GO" id="GO:0005762">
    <property type="term" value="C:mitochondrial large ribosomal subunit"/>
    <property type="evidence" value="ECO:0007669"/>
    <property type="project" value="InterPro"/>
</dbReference>
<name>A0A2S5B4H8_9BASI</name>
<feature type="compositionally biased region" description="Low complexity" evidence="1">
    <location>
        <begin position="63"/>
        <end position="82"/>
    </location>
</feature>
<dbReference type="Pfam" id="PF14622">
    <property type="entry name" value="Ribonucleas_3_3"/>
    <property type="match status" value="1"/>
</dbReference>
<dbReference type="PROSITE" id="PS50142">
    <property type="entry name" value="RNASE_3_2"/>
    <property type="match status" value="1"/>
</dbReference>
<dbReference type="PANTHER" id="PTHR28160">
    <property type="entry name" value="54S RIBOSOMAL PROTEIN L15, MITOCHONDRIAL"/>
    <property type="match status" value="1"/>
</dbReference>
<dbReference type="GO" id="GO:0003735">
    <property type="term" value="F:structural constituent of ribosome"/>
    <property type="evidence" value="ECO:0007669"/>
    <property type="project" value="InterPro"/>
</dbReference>